<dbReference type="SUPFAM" id="SSF57850">
    <property type="entry name" value="RING/U-box"/>
    <property type="match status" value="1"/>
</dbReference>
<proteinExistence type="predicted"/>
<dbReference type="PANTHER" id="PTHR25465">
    <property type="entry name" value="B-BOX DOMAIN CONTAINING"/>
    <property type="match status" value="1"/>
</dbReference>
<evidence type="ECO:0000259" key="5">
    <source>
        <dbReference type="PROSITE" id="PS50089"/>
    </source>
</evidence>
<dbReference type="Pfam" id="PF15227">
    <property type="entry name" value="zf-C3HC4_4"/>
    <property type="match status" value="1"/>
</dbReference>
<dbReference type="InterPro" id="IPR051051">
    <property type="entry name" value="E3_ubiq-ligase_TRIM/RNF"/>
</dbReference>
<dbReference type="AlphaFoldDB" id="A0A674ARZ2"/>
<evidence type="ECO:0000256" key="3">
    <source>
        <dbReference type="ARBA" id="ARBA00022833"/>
    </source>
</evidence>
<evidence type="ECO:0000256" key="1">
    <source>
        <dbReference type="ARBA" id="ARBA00022723"/>
    </source>
</evidence>
<name>A0A674ARZ2_SALTR</name>
<dbReference type="InParanoid" id="A0A674ARZ2"/>
<dbReference type="GO" id="GO:0008270">
    <property type="term" value="F:zinc ion binding"/>
    <property type="evidence" value="ECO:0007669"/>
    <property type="project" value="UniProtKB-KW"/>
</dbReference>
<dbReference type="Ensembl" id="ENSSTUT00000064989.1">
    <property type="protein sequence ID" value="ENSSTUP00000061607.1"/>
    <property type="gene ID" value="ENSSTUG00000026733.1"/>
</dbReference>
<evidence type="ECO:0000313" key="6">
    <source>
        <dbReference type="Ensembl" id="ENSSTUP00000061607.1"/>
    </source>
</evidence>
<dbReference type="PROSITE" id="PS50089">
    <property type="entry name" value="ZF_RING_2"/>
    <property type="match status" value="1"/>
</dbReference>
<accession>A0A674ARZ2</accession>
<feature type="domain" description="RING-type" evidence="5">
    <location>
        <begin position="18"/>
        <end position="42"/>
    </location>
</feature>
<keyword evidence="7" id="KW-1185">Reference proteome</keyword>
<dbReference type="GeneTree" id="ENSGT01150000286931"/>
<dbReference type="Proteomes" id="UP000472277">
    <property type="component" value="Chromosome 2"/>
</dbReference>
<keyword evidence="3" id="KW-0862">Zinc</keyword>
<evidence type="ECO:0000256" key="4">
    <source>
        <dbReference type="PROSITE-ProRule" id="PRU00175"/>
    </source>
</evidence>
<reference evidence="6" key="1">
    <citation type="submission" date="2025-08" db="UniProtKB">
        <authorList>
            <consortium name="Ensembl"/>
        </authorList>
    </citation>
    <scope>IDENTIFICATION</scope>
</reference>
<dbReference type="OMA" id="KLNSCEN"/>
<protein>
    <recommendedName>
        <fullName evidence="5">RING-type domain-containing protein</fullName>
    </recommendedName>
</protein>
<keyword evidence="1" id="KW-0479">Metal-binding</keyword>
<dbReference type="InterPro" id="IPR013083">
    <property type="entry name" value="Znf_RING/FYVE/PHD"/>
</dbReference>
<dbReference type="SMART" id="SM00184">
    <property type="entry name" value="RING"/>
    <property type="match status" value="1"/>
</dbReference>
<organism evidence="6 7">
    <name type="scientific">Salmo trutta</name>
    <name type="common">Brown trout</name>
    <dbReference type="NCBI Taxonomy" id="8032"/>
    <lineage>
        <taxon>Eukaryota</taxon>
        <taxon>Metazoa</taxon>
        <taxon>Chordata</taxon>
        <taxon>Craniata</taxon>
        <taxon>Vertebrata</taxon>
        <taxon>Euteleostomi</taxon>
        <taxon>Actinopterygii</taxon>
        <taxon>Neopterygii</taxon>
        <taxon>Teleostei</taxon>
        <taxon>Protacanthopterygii</taxon>
        <taxon>Salmoniformes</taxon>
        <taxon>Salmonidae</taxon>
        <taxon>Salmoninae</taxon>
        <taxon>Salmo</taxon>
    </lineage>
</organism>
<evidence type="ECO:0000313" key="7">
    <source>
        <dbReference type="Proteomes" id="UP000472277"/>
    </source>
</evidence>
<evidence type="ECO:0000256" key="2">
    <source>
        <dbReference type="ARBA" id="ARBA00022771"/>
    </source>
</evidence>
<dbReference type="PANTHER" id="PTHR25465:SF5">
    <property type="entry name" value="E3 UBIQUITIN_ISG15 LIGASE TRIM25-RELATED"/>
    <property type="match status" value="1"/>
</dbReference>
<dbReference type="Gene3D" id="3.30.40.10">
    <property type="entry name" value="Zinc/RING finger domain, C3HC4 (zinc finger)"/>
    <property type="match status" value="1"/>
</dbReference>
<dbReference type="InterPro" id="IPR001841">
    <property type="entry name" value="Znf_RING"/>
</dbReference>
<keyword evidence="2 4" id="KW-0863">Zinc-finger</keyword>
<sequence>MLVSVCIKMAKAMDSISCPICLELLKDPVTIPCGHSYCIGCFKGCLDQEDDGRLQLPPVQTFIPRPVLNRNTMLSEVVEKLKKTGVQAAPPSLFFAGPGDLECDF</sequence>
<reference evidence="6" key="2">
    <citation type="submission" date="2025-09" db="UniProtKB">
        <authorList>
            <consortium name="Ensembl"/>
        </authorList>
    </citation>
    <scope>IDENTIFICATION</scope>
</reference>